<accession>A0AAD9NKM9</accession>
<reference evidence="2" key="1">
    <citation type="journal article" date="2023" name="Mol. Biol. Evol.">
        <title>Third-Generation Sequencing Reveals the Adaptive Role of the Epigenome in Three Deep-Sea Polychaetes.</title>
        <authorList>
            <person name="Perez M."/>
            <person name="Aroh O."/>
            <person name="Sun Y."/>
            <person name="Lan Y."/>
            <person name="Juniper S.K."/>
            <person name="Young C.R."/>
            <person name="Angers B."/>
            <person name="Qian P.Y."/>
        </authorList>
    </citation>
    <scope>NUCLEOTIDE SEQUENCE</scope>
    <source>
        <strain evidence="2">R07B-5</strain>
    </source>
</reference>
<sequence>MGGEYGSKSGTNMATDEYGGEMTSPKKEYGGMMDEYGGGMSGSSRVQEAGESMMNDRIYTFAFCGESKPYHFM</sequence>
<dbReference type="Proteomes" id="UP001209878">
    <property type="component" value="Unassembled WGS sequence"/>
</dbReference>
<gene>
    <name evidence="2" type="ORF">NP493_848g01036</name>
</gene>
<evidence type="ECO:0000256" key="1">
    <source>
        <dbReference type="SAM" id="MobiDB-lite"/>
    </source>
</evidence>
<proteinExistence type="predicted"/>
<comment type="caution">
    <text evidence="2">The sequence shown here is derived from an EMBL/GenBank/DDBJ whole genome shotgun (WGS) entry which is preliminary data.</text>
</comment>
<organism evidence="2 3">
    <name type="scientific">Ridgeia piscesae</name>
    <name type="common">Tubeworm</name>
    <dbReference type="NCBI Taxonomy" id="27915"/>
    <lineage>
        <taxon>Eukaryota</taxon>
        <taxon>Metazoa</taxon>
        <taxon>Spiralia</taxon>
        <taxon>Lophotrochozoa</taxon>
        <taxon>Annelida</taxon>
        <taxon>Polychaeta</taxon>
        <taxon>Sedentaria</taxon>
        <taxon>Canalipalpata</taxon>
        <taxon>Sabellida</taxon>
        <taxon>Siboglinidae</taxon>
        <taxon>Ridgeia</taxon>
    </lineage>
</organism>
<feature type="region of interest" description="Disordered" evidence="1">
    <location>
        <begin position="1"/>
        <end position="25"/>
    </location>
</feature>
<name>A0AAD9NKM9_RIDPI</name>
<evidence type="ECO:0000313" key="3">
    <source>
        <dbReference type="Proteomes" id="UP001209878"/>
    </source>
</evidence>
<evidence type="ECO:0000313" key="2">
    <source>
        <dbReference type="EMBL" id="KAK2173797.1"/>
    </source>
</evidence>
<keyword evidence="3" id="KW-1185">Reference proteome</keyword>
<dbReference type="AlphaFoldDB" id="A0AAD9NKM9"/>
<dbReference type="EMBL" id="JAODUO010000848">
    <property type="protein sequence ID" value="KAK2173797.1"/>
    <property type="molecule type" value="Genomic_DNA"/>
</dbReference>
<protein>
    <submittedName>
        <fullName evidence="2">Uncharacterized protein</fullName>
    </submittedName>
</protein>